<evidence type="ECO:0000313" key="3">
    <source>
        <dbReference type="EMBL" id="MBP1043149.1"/>
    </source>
</evidence>
<dbReference type="SMART" id="SM00855">
    <property type="entry name" value="PGAM"/>
    <property type="match status" value="1"/>
</dbReference>
<dbReference type="PANTHER" id="PTHR48100:SF9">
    <property type="entry name" value="PHOSPHOGLYCERATE MUTASE 2 PARALOG"/>
    <property type="match status" value="1"/>
</dbReference>
<dbReference type="InterPro" id="IPR001345">
    <property type="entry name" value="PG/BPGM_mutase_AS"/>
</dbReference>
<evidence type="ECO:0000256" key="1">
    <source>
        <dbReference type="PIRSR" id="PIRSR613078-1"/>
    </source>
</evidence>
<reference evidence="3" key="1">
    <citation type="submission" date="2020-12" db="EMBL/GenBank/DDBJ databases">
        <title>Vagococcus allomyrinae sp. nov. and Enterococcus lavae sp. nov., isolated from the larvae of Allomyrina dichotoma.</title>
        <authorList>
            <person name="Lee S.D."/>
        </authorList>
    </citation>
    <scope>NUCLEOTIDE SEQUENCE</scope>
    <source>
        <strain evidence="3">BWB3-3</strain>
    </source>
</reference>
<dbReference type="InterPro" id="IPR013078">
    <property type="entry name" value="His_Pase_superF_clade-1"/>
</dbReference>
<dbReference type="SUPFAM" id="SSF53254">
    <property type="entry name" value="Phosphoglycerate mutase-like"/>
    <property type="match status" value="1"/>
</dbReference>
<dbReference type="GO" id="GO:0016791">
    <property type="term" value="F:phosphatase activity"/>
    <property type="evidence" value="ECO:0007669"/>
    <property type="project" value="TreeGrafter"/>
</dbReference>
<gene>
    <name evidence="3" type="ORF">I6N95_19200</name>
</gene>
<accession>A0A940PDY8</accession>
<feature type="active site" description="Proton donor/acceptor" evidence="1">
    <location>
        <position position="87"/>
    </location>
</feature>
<feature type="active site" description="Tele-phosphohistidine intermediate" evidence="1">
    <location>
        <position position="12"/>
    </location>
</feature>
<dbReference type="CDD" id="cd07067">
    <property type="entry name" value="HP_PGM_like"/>
    <property type="match status" value="1"/>
</dbReference>
<keyword evidence="4" id="KW-1185">Reference proteome</keyword>
<evidence type="ECO:0000313" key="4">
    <source>
        <dbReference type="Proteomes" id="UP000674938"/>
    </source>
</evidence>
<sequence>MRSEVILYLTRHGQTMLNATQRVQGWADTPLTPEGRQGIISLGKGLRDIPFTTAVSSDSGRAQETAQLILKEQPNQIEHLSDSRIREWSFGSFEGELESTWFQLMAEHHGFQTAEELLALPLSYEQIAGTIVALDERSWAEPYEVIEKRILDGMTTIAQQTTGEVLVVSHGLTIAHFLSLISDDAIFPSLQNGSVSKVHYVDGKFTVLSVNDLSYLELGSK</sequence>
<proteinExistence type="predicted"/>
<dbReference type="InterPro" id="IPR050275">
    <property type="entry name" value="PGM_Phosphatase"/>
</dbReference>
<dbReference type="PANTHER" id="PTHR48100">
    <property type="entry name" value="BROAD-SPECIFICITY PHOSPHATASE YOR283W-RELATED"/>
    <property type="match status" value="1"/>
</dbReference>
<dbReference type="AlphaFoldDB" id="A0A940PDY8"/>
<dbReference type="PROSITE" id="PS00175">
    <property type="entry name" value="PG_MUTASE"/>
    <property type="match status" value="1"/>
</dbReference>
<dbReference type="InterPro" id="IPR029033">
    <property type="entry name" value="His_PPase_superfam"/>
</dbReference>
<feature type="binding site" evidence="2">
    <location>
        <begin position="11"/>
        <end position="18"/>
    </location>
    <ligand>
        <name>substrate</name>
    </ligand>
</feature>
<dbReference type="Gene3D" id="3.40.50.1240">
    <property type="entry name" value="Phosphoglycerate mutase-like"/>
    <property type="match status" value="1"/>
</dbReference>
<feature type="binding site" evidence="2">
    <location>
        <position position="61"/>
    </location>
    <ligand>
        <name>substrate</name>
    </ligand>
</feature>
<dbReference type="RefSeq" id="WP_209530955.1">
    <property type="nucleotide sequence ID" value="NZ_JAEEGA010000014.1"/>
</dbReference>
<protein>
    <submittedName>
        <fullName evidence="3">Histidine phosphatase family protein</fullName>
    </submittedName>
</protein>
<organism evidence="3 4">
    <name type="scientific">Vagococcus allomyrinae</name>
    <dbReference type="NCBI Taxonomy" id="2794353"/>
    <lineage>
        <taxon>Bacteria</taxon>
        <taxon>Bacillati</taxon>
        <taxon>Bacillota</taxon>
        <taxon>Bacilli</taxon>
        <taxon>Lactobacillales</taxon>
        <taxon>Enterococcaceae</taxon>
        <taxon>Vagococcus</taxon>
    </lineage>
</organism>
<dbReference type="EMBL" id="JAEEGA010000014">
    <property type="protein sequence ID" value="MBP1043149.1"/>
    <property type="molecule type" value="Genomic_DNA"/>
</dbReference>
<dbReference type="Pfam" id="PF00300">
    <property type="entry name" value="His_Phos_1"/>
    <property type="match status" value="1"/>
</dbReference>
<comment type="caution">
    <text evidence="3">The sequence shown here is derived from an EMBL/GenBank/DDBJ whole genome shotgun (WGS) entry which is preliminary data.</text>
</comment>
<dbReference type="Proteomes" id="UP000674938">
    <property type="component" value="Unassembled WGS sequence"/>
</dbReference>
<name>A0A940PDY8_9ENTE</name>
<dbReference type="GO" id="GO:0005737">
    <property type="term" value="C:cytoplasm"/>
    <property type="evidence" value="ECO:0007669"/>
    <property type="project" value="TreeGrafter"/>
</dbReference>
<evidence type="ECO:0000256" key="2">
    <source>
        <dbReference type="PIRSR" id="PIRSR613078-2"/>
    </source>
</evidence>